<reference evidence="3 4" key="1">
    <citation type="submission" date="2015-01" db="EMBL/GenBank/DDBJ databases">
        <title>Draft genome of the acidophilic iron oxidizer Ferrimicrobium acidiphilum strain T23.</title>
        <authorList>
            <person name="Poehlein A."/>
            <person name="Eisen S."/>
            <person name="Schloemann M."/>
            <person name="Johnson B.D."/>
            <person name="Daniel R."/>
            <person name="Muehling M."/>
        </authorList>
    </citation>
    <scope>NUCLEOTIDE SEQUENCE [LARGE SCALE GENOMIC DNA]</scope>
    <source>
        <strain evidence="3 4">T23</strain>
    </source>
</reference>
<proteinExistence type="predicted"/>
<comment type="caution">
    <text evidence="3">The sequence shown here is derived from an EMBL/GenBank/DDBJ whole genome shotgun (WGS) entry which is preliminary data.</text>
</comment>
<dbReference type="STRING" id="1121877.FEAC_10170"/>
<dbReference type="RefSeq" id="WP_052565611.1">
    <property type="nucleotide sequence ID" value="NZ_JQKF01000036.1"/>
</dbReference>
<dbReference type="OrthoDB" id="7605626at2"/>
<dbReference type="EMBL" id="JXUW01000006">
    <property type="protein sequence ID" value="KJE77303.1"/>
    <property type="molecule type" value="Genomic_DNA"/>
</dbReference>
<dbReference type="GO" id="GO:0003697">
    <property type="term" value="F:single-stranded DNA binding"/>
    <property type="evidence" value="ECO:0007669"/>
    <property type="project" value="InterPro"/>
</dbReference>
<accession>A0A0D8FVJ1</accession>
<keyword evidence="4" id="KW-1185">Reference proteome</keyword>
<organism evidence="3 4">
    <name type="scientific">Ferrimicrobium acidiphilum DSM 19497</name>
    <dbReference type="NCBI Taxonomy" id="1121877"/>
    <lineage>
        <taxon>Bacteria</taxon>
        <taxon>Bacillati</taxon>
        <taxon>Actinomycetota</taxon>
        <taxon>Acidimicrobiia</taxon>
        <taxon>Acidimicrobiales</taxon>
        <taxon>Acidimicrobiaceae</taxon>
        <taxon>Ferrimicrobium</taxon>
    </lineage>
</organism>
<dbReference type="InterPro" id="IPR013610">
    <property type="entry name" value="ArdC_N"/>
</dbReference>
<dbReference type="AlphaFoldDB" id="A0A0D8FVJ1"/>
<dbReference type="Proteomes" id="UP000032336">
    <property type="component" value="Unassembled WGS sequence"/>
</dbReference>
<feature type="domain" description="N-terminal" evidence="2">
    <location>
        <begin position="21"/>
        <end position="76"/>
    </location>
</feature>
<evidence type="ECO:0000259" key="1">
    <source>
        <dbReference type="Pfam" id="PF06114"/>
    </source>
</evidence>
<sequence>MSITVTLLEDAIRALATEGEWEKYLKVQSRFRSYSARNGILIARQCPGATQVAGYRTWQSLDRQVVKGSRAIKIVAPVEHANGSVSFRTVSVFDISQTSGARLPVTPQLLLGDDPVGLFDALVEVASGYNFIVSQGELPDGINGLCSHLGRTITISNSLSARHRAKTLAHELSHAYLHGEPGTTRAIAEFEAESVAYLVCHAFGIESASYSFSYITQWAGGPNQALEAILASGERIRTTAEMIVNQAQNLVGHDAAKDVA</sequence>
<evidence type="ECO:0000313" key="3">
    <source>
        <dbReference type="EMBL" id="KJE77303.1"/>
    </source>
</evidence>
<dbReference type="eggNOG" id="COG4227">
    <property type="taxonomic scope" value="Bacteria"/>
</dbReference>
<dbReference type="Pfam" id="PF08401">
    <property type="entry name" value="ArdcN"/>
    <property type="match status" value="1"/>
</dbReference>
<protein>
    <submittedName>
        <fullName evidence="3">Uncharacterized protein</fullName>
    </submittedName>
</protein>
<feature type="domain" description="IrrE N-terminal-like" evidence="1">
    <location>
        <begin position="150"/>
        <end position="195"/>
    </location>
</feature>
<dbReference type="Gene3D" id="1.10.10.2910">
    <property type="match status" value="1"/>
</dbReference>
<evidence type="ECO:0000313" key="4">
    <source>
        <dbReference type="Proteomes" id="UP000032336"/>
    </source>
</evidence>
<evidence type="ECO:0000259" key="2">
    <source>
        <dbReference type="Pfam" id="PF08401"/>
    </source>
</evidence>
<dbReference type="GeneID" id="78372272"/>
<dbReference type="InterPro" id="IPR010359">
    <property type="entry name" value="IrrE_HExxH"/>
</dbReference>
<name>A0A0D8FVJ1_9ACTN</name>
<gene>
    <name evidence="3" type="ORF">FEAC_10170</name>
</gene>
<dbReference type="Pfam" id="PF06114">
    <property type="entry name" value="Peptidase_M78"/>
    <property type="match status" value="1"/>
</dbReference>